<accession>A0AAW1NXF1</accession>
<dbReference type="PANTHER" id="PTHR46644:SF2">
    <property type="entry name" value="DNA REPAIR PROTEIN XRCC2"/>
    <property type="match status" value="1"/>
</dbReference>
<evidence type="ECO:0008006" key="3">
    <source>
        <dbReference type="Google" id="ProtNLM"/>
    </source>
</evidence>
<reference evidence="1 2" key="1">
    <citation type="journal article" date="2024" name="Nat. Commun.">
        <title>Phylogenomics reveals the evolutionary origins of lichenization in chlorophyte algae.</title>
        <authorList>
            <person name="Puginier C."/>
            <person name="Libourel C."/>
            <person name="Otte J."/>
            <person name="Skaloud P."/>
            <person name="Haon M."/>
            <person name="Grisel S."/>
            <person name="Petersen M."/>
            <person name="Berrin J.G."/>
            <person name="Delaux P.M."/>
            <person name="Dal Grande F."/>
            <person name="Keller J."/>
        </authorList>
    </citation>
    <scope>NUCLEOTIDE SEQUENCE [LARGE SCALE GENOMIC DNA]</scope>
    <source>
        <strain evidence="1 2">SAG 2036</strain>
    </source>
</reference>
<protein>
    <recommendedName>
        <fullName evidence="3">RecA family profile 1 domain-containing protein</fullName>
    </recommendedName>
</protein>
<name>A0AAW1NXF1_9CHLO</name>
<evidence type="ECO:0000313" key="1">
    <source>
        <dbReference type="EMBL" id="KAK9798525.1"/>
    </source>
</evidence>
<keyword evidence="2" id="KW-1185">Reference proteome</keyword>
<dbReference type="InterPro" id="IPR027417">
    <property type="entry name" value="P-loop_NTPase"/>
</dbReference>
<gene>
    <name evidence="1" type="ORF">WJX73_007742</name>
</gene>
<comment type="caution">
    <text evidence="1">The sequence shown here is derived from an EMBL/GenBank/DDBJ whole genome shotgun (WGS) entry which is preliminary data.</text>
</comment>
<sequence length="208" mass="23051">MSEAELRAFLQPDETALELLSRTVSEPIQTGTWFLGALRIAQVLELTGQSGSAKTEVLIQIAVNCVLPEEAEGRAEHVVLLDLDAKFDALRLIQTLSARIQGAEKDLDRDAELRAALRRFHLVQCRSSFELLAALETLPALIERLQGDGTLQLVLLDNMAAHYWVDKARHATPGQRPTCAAMTLHAVHAAIAGKLQQLLRKYRRGRGW</sequence>
<dbReference type="Proteomes" id="UP001465755">
    <property type="component" value="Unassembled WGS sequence"/>
</dbReference>
<evidence type="ECO:0000313" key="2">
    <source>
        <dbReference type="Proteomes" id="UP001465755"/>
    </source>
</evidence>
<dbReference type="SUPFAM" id="SSF52540">
    <property type="entry name" value="P-loop containing nucleoside triphosphate hydrolases"/>
    <property type="match status" value="1"/>
</dbReference>
<dbReference type="GO" id="GO:0033063">
    <property type="term" value="C:Rad51B-Rad51C-Rad51D-XRCC2 complex"/>
    <property type="evidence" value="ECO:0007669"/>
    <property type="project" value="InterPro"/>
</dbReference>
<proteinExistence type="predicted"/>
<dbReference type="GO" id="GO:0005657">
    <property type="term" value="C:replication fork"/>
    <property type="evidence" value="ECO:0007669"/>
    <property type="project" value="InterPro"/>
</dbReference>
<dbReference type="AlphaFoldDB" id="A0AAW1NXF1"/>
<dbReference type="EMBL" id="JALJOQ010000098">
    <property type="protein sequence ID" value="KAK9798525.1"/>
    <property type="molecule type" value="Genomic_DNA"/>
</dbReference>
<dbReference type="GO" id="GO:0000724">
    <property type="term" value="P:double-strand break repair via homologous recombination"/>
    <property type="evidence" value="ECO:0007669"/>
    <property type="project" value="InterPro"/>
</dbReference>
<dbReference type="InterPro" id="IPR030547">
    <property type="entry name" value="XRCC2"/>
</dbReference>
<dbReference type="PANTHER" id="PTHR46644">
    <property type="entry name" value="DNA REPAIR PROTEIN XRCC2"/>
    <property type="match status" value="1"/>
</dbReference>
<dbReference type="Gene3D" id="3.40.50.300">
    <property type="entry name" value="P-loop containing nucleotide triphosphate hydrolases"/>
    <property type="match status" value="1"/>
</dbReference>
<organism evidence="1 2">
    <name type="scientific">Symbiochloris irregularis</name>
    <dbReference type="NCBI Taxonomy" id="706552"/>
    <lineage>
        <taxon>Eukaryota</taxon>
        <taxon>Viridiplantae</taxon>
        <taxon>Chlorophyta</taxon>
        <taxon>core chlorophytes</taxon>
        <taxon>Trebouxiophyceae</taxon>
        <taxon>Trebouxiales</taxon>
        <taxon>Trebouxiaceae</taxon>
        <taxon>Symbiochloris</taxon>
    </lineage>
</organism>